<dbReference type="AlphaFoldDB" id="S0F9Q4"/>
<dbReference type="STRING" id="547042.BACCOPRO_02331"/>
<keyword evidence="5" id="KW-1185">Reference proteome</keyword>
<dbReference type="PROSITE" id="PS51257">
    <property type="entry name" value="PROKAR_LIPOPROTEIN"/>
    <property type="match status" value="1"/>
</dbReference>
<comment type="caution">
    <text evidence="4">The sequence shown here is derived from an EMBL/GenBank/DDBJ whole genome shotgun (WGS) entry which is preliminary data.</text>
</comment>
<organism evidence="4 5">
    <name type="scientific">Phocaeicola coprophilus DSM 18228 = JCM 13818</name>
    <dbReference type="NCBI Taxonomy" id="547042"/>
    <lineage>
        <taxon>Bacteria</taxon>
        <taxon>Pseudomonadati</taxon>
        <taxon>Bacteroidota</taxon>
        <taxon>Bacteroidia</taxon>
        <taxon>Bacteroidales</taxon>
        <taxon>Bacteroidaceae</taxon>
        <taxon>Phocaeicola</taxon>
    </lineage>
</organism>
<reference evidence="4 5" key="1">
    <citation type="submission" date="2008-12" db="EMBL/GenBank/DDBJ databases">
        <authorList>
            <person name="Fulton L."/>
            <person name="Clifton S."/>
            <person name="Fulton B."/>
            <person name="Xu J."/>
            <person name="Minx P."/>
            <person name="Pepin K.H."/>
            <person name="Johnson M."/>
            <person name="Bhonagiri V."/>
            <person name="Nash W.E."/>
            <person name="Mardis E.R."/>
            <person name="Wilson R.K."/>
        </authorList>
    </citation>
    <scope>NUCLEOTIDE SEQUENCE [LARGE SCALE GENOMIC DNA]</scope>
    <source>
        <strain evidence="4 5">DSM 18228</strain>
    </source>
</reference>
<evidence type="ECO:0000313" key="4">
    <source>
        <dbReference type="EMBL" id="EEF76825.1"/>
    </source>
</evidence>
<dbReference type="GeneID" id="78406280"/>
<feature type="coiled-coil region" evidence="1">
    <location>
        <begin position="192"/>
        <end position="226"/>
    </location>
</feature>
<dbReference type="Proteomes" id="UP000014073">
    <property type="component" value="Unassembled WGS sequence"/>
</dbReference>
<protein>
    <submittedName>
        <fullName evidence="4">Uncharacterized protein</fullName>
    </submittedName>
</protein>
<feature type="region of interest" description="Disordered" evidence="2">
    <location>
        <begin position="560"/>
        <end position="580"/>
    </location>
</feature>
<evidence type="ECO:0000256" key="2">
    <source>
        <dbReference type="SAM" id="MobiDB-lite"/>
    </source>
</evidence>
<keyword evidence="3" id="KW-0732">Signal</keyword>
<accession>S0F9Q4</accession>
<sequence>MKKKFIAVSVLICALALGSTTLTSCVDDNESASVTAIRDAKAKQLTALAGYYDAQALYQQANANYQQALADEKNQQTAQDAEQWSYELEKIKKDYEEQIASFEQQIANYKKQLAENMKDYQAQLFTNYEDAADKVNTINGEIANNLYLIAKLENGVASAKAAIAELNYTDELTIAENKAKIEAYKQMSGSSLSDLKSELAELETQLKEVNLKDSEADRKLADAEEAFKQEVTPIKGYNATGASADATLATALAIDSLRNNGYFCNKHLKTTGQNLPATYLDNVTLYAEGAEKLGTTFAAKASLTKYSLKASAVTNAANLIAAEVYEAEKALGKTDDAATGTSLYAQYNAKGEAVKTAQTTYDNALKGTDNAAIEAARKALENAKYQQQLFAESTLADGIETVNDAKELQILFTNVQKAFTGDTYKAYETAITTALAGENAKAMVAAQQEINSLAVTSAQLTASKGALEQLIGNLDGTIDDLDVDALILACEEEIANAERDIANREYDANNIINDPQNPAIGLTIDDAIAMLEADNEQLKVELVAAEARLSAAKAALDAEFGSASSEVPETPAEGEETPAE</sequence>
<feature type="coiled-coil region" evidence="1">
    <location>
        <begin position="528"/>
        <end position="555"/>
    </location>
</feature>
<dbReference type="RefSeq" id="WP_008143333.1">
    <property type="nucleotide sequence ID" value="NZ_EQ973643.1"/>
</dbReference>
<dbReference type="EMBL" id="ACBW01000154">
    <property type="protein sequence ID" value="EEF76825.1"/>
    <property type="molecule type" value="Genomic_DNA"/>
</dbReference>
<name>S0F9Q4_9BACT</name>
<evidence type="ECO:0000256" key="1">
    <source>
        <dbReference type="SAM" id="Coils"/>
    </source>
</evidence>
<feature type="signal peptide" evidence="3">
    <location>
        <begin position="1"/>
        <end position="24"/>
    </location>
</feature>
<evidence type="ECO:0000256" key="3">
    <source>
        <dbReference type="SAM" id="SignalP"/>
    </source>
</evidence>
<keyword evidence="1" id="KW-0175">Coiled coil</keyword>
<feature type="chain" id="PRO_5004496885" evidence="3">
    <location>
        <begin position="25"/>
        <end position="580"/>
    </location>
</feature>
<evidence type="ECO:0000313" key="5">
    <source>
        <dbReference type="Proteomes" id="UP000014073"/>
    </source>
</evidence>
<dbReference type="HOGENOM" id="CLU_483711_0_0_10"/>
<gene>
    <name evidence="4" type="ORF">BACCOPRO_02331</name>
</gene>
<feature type="coiled-coil region" evidence="1">
    <location>
        <begin position="85"/>
        <end position="119"/>
    </location>
</feature>
<proteinExistence type="predicted"/>
<dbReference type="eggNOG" id="ENOG502ZMX3">
    <property type="taxonomic scope" value="Bacteria"/>
</dbReference>